<proteinExistence type="predicted"/>
<evidence type="ECO:0000256" key="1">
    <source>
        <dbReference type="ARBA" id="ARBA00023125"/>
    </source>
</evidence>
<evidence type="ECO:0000256" key="2">
    <source>
        <dbReference type="SAM" id="MobiDB-lite"/>
    </source>
</evidence>
<dbReference type="PRINTS" id="PR00040">
    <property type="entry name" value="HTHMERR"/>
</dbReference>
<dbReference type="InterPro" id="IPR009061">
    <property type="entry name" value="DNA-bd_dom_put_sf"/>
</dbReference>
<name>A0ABN0U429_9ACTN</name>
<evidence type="ECO:0000313" key="5">
    <source>
        <dbReference type="Proteomes" id="UP001500967"/>
    </source>
</evidence>
<feature type="domain" description="HTH merR-type" evidence="3">
    <location>
        <begin position="3"/>
        <end position="72"/>
    </location>
</feature>
<dbReference type="Gene3D" id="1.10.1660.10">
    <property type="match status" value="1"/>
</dbReference>
<feature type="compositionally biased region" description="Low complexity" evidence="2">
    <location>
        <begin position="77"/>
        <end position="96"/>
    </location>
</feature>
<feature type="compositionally biased region" description="Low complexity" evidence="2">
    <location>
        <begin position="110"/>
        <end position="122"/>
    </location>
</feature>
<dbReference type="EMBL" id="BAAAGX010000009">
    <property type="protein sequence ID" value="GAA0237951.1"/>
    <property type="molecule type" value="Genomic_DNA"/>
</dbReference>
<protein>
    <recommendedName>
        <fullName evidence="3">HTH merR-type domain-containing protein</fullName>
    </recommendedName>
</protein>
<dbReference type="SUPFAM" id="SSF46955">
    <property type="entry name" value="Putative DNA-binding domain"/>
    <property type="match status" value="1"/>
</dbReference>
<dbReference type="CDD" id="cd00592">
    <property type="entry name" value="HTH_MerR-like"/>
    <property type="match status" value="1"/>
</dbReference>
<dbReference type="Proteomes" id="UP001500967">
    <property type="component" value="Unassembled WGS sequence"/>
</dbReference>
<organism evidence="4 5">
    <name type="scientific">Cryptosporangium japonicum</name>
    <dbReference type="NCBI Taxonomy" id="80872"/>
    <lineage>
        <taxon>Bacteria</taxon>
        <taxon>Bacillati</taxon>
        <taxon>Actinomycetota</taxon>
        <taxon>Actinomycetes</taxon>
        <taxon>Cryptosporangiales</taxon>
        <taxon>Cryptosporangiaceae</taxon>
        <taxon>Cryptosporangium</taxon>
    </lineage>
</organism>
<dbReference type="InterPro" id="IPR000551">
    <property type="entry name" value="MerR-type_HTH_dom"/>
</dbReference>
<evidence type="ECO:0000259" key="3">
    <source>
        <dbReference type="PROSITE" id="PS50937"/>
    </source>
</evidence>
<comment type="caution">
    <text evidence="4">The sequence shown here is derived from an EMBL/GenBank/DDBJ whole genome shotgun (WGS) entry which is preliminary data.</text>
</comment>
<dbReference type="PANTHER" id="PTHR30204">
    <property type="entry name" value="REDOX-CYCLING DRUG-SENSING TRANSCRIPTIONAL ACTIVATOR SOXR"/>
    <property type="match status" value="1"/>
</dbReference>
<dbReference type="InterPro" id="IPR047057">
    <property type="entry name" value="MerR_fam"/>
</dbReference>
<dbReference type="PROSITE" id="PS50937">
    <property type="entry name" value="HTH_MERR_2"/>
    <property type="match status" value="1"/>
</dbReference>
<sequence length="122" mass="13302">MALYSIGELSRRTGLTVKAIRFYADRGIVPATRRNATGHRLYDEDAAARLDLVRSLRDLGIDLPTIRRVLAREVTVADAGSSSSSWTRRSTGSTVSPGSAGRSPRRCRTTRPPSRSTPGSSW</sequence>
<dbReference type="Pfam" id="PF13411">
    <property type="entry name" value="MerR_1"/>
    <property type="match status" value="1"/>
</dbReference>
<feature type="region of interest" description="Disordered" evidence="2">
    <location>
        <begin position="77"/>
        <end position="122"/>
    </location>
</feature>
<reference evidence="4 5" key="1">
    <citation type="journal article" date="2019" name="Int. J. Syst. Evol. Microbiol.">
        <title>The Global Catalogue of Microorganisms (GCM) 10K type strain sequencing project: providing services to taxonomists for standard genome sequencing and annotation.</title>
        <authorList>
            <consortium name="The Broad Institute Genomics Platform"/>
            <consortium name="The Broad Institute Genome Sequencing Center for Infectious Disease"/>
            <person name="Wu L."/>
            <person name="Ma J."/>
        </authorList>
    </citation>
    <scope>NUCLEOTIDE SEQUENCE [LARGE SCALE GENOMIC DNA]</scope>
    <source>
        <strain evidence="4 5">JCM 10425</strain>
    </source>
</reference>
<accession>A0ABN0U429</accession>
<dbReference type="PANTHER" id="PTHR30204:SF93">
    <property type="entry name" value="HTH MERR-TYPE DOMAIN-CONTAINING PROTEIN"/>
    <property type="match status" value="1"/>
</dbReference>
<evidence type="ECO:0000313" key="4">
    <source>
        <dbReference type="EMBL" id="GAA0237951.1"/>
    </source>
</evidence>
<keyword evidence="5" id="KW-1185">Reference proteome</keyword>
<dbReference type="SMART" id="SM00422">
    <property type="entry name" value="HTH_MERR"/>
    <property type="match status" value="1"/>
</dbReference>
<gene>
    <name evidence="4" type="ORF">GCM10009539_24020</name>
</gene>
<keyword evidence="1" id="KW-0238">DNA-binding</keyword>